<accession>A0A0F9W8W3</accession>
<organism evidence="2">
    <name type="scientific">marine sediment metagenome</name>
    <dbReference type="NCBI Taxonomy" id="412755"/>
    <lineage>
        <taxon>unclassified sequences</taxon>
        <taxon>metagenomes</taxon>
        <taxon>ecological metagenomes</taxon>
    </lineage>
</organism>
<comment type="caution">
    <text evidence="2">The sequence shown here is derived from an EMBL/GenBank/DDBJ whole genome shotgun (WGS) entry which is preliminary data.</text>
</comment>
<sequence>MPLLELGAQGAIEGSGSGLQHE</sequence>
<reference evidence="2" key="1">
    <citation type="journal article" date="2015" name="Nature">
        <title>Complex archaea that bridge the gap between prokaryotes and eukaryotes.</title>
        <authorList>
            <person name="Spang A."/>
            <person name="Saw J.H."/>
            <person name="Jorgensen S.L."/>
            <person name="Zaremba-Niedzwiedzka K."/>
            <person name="Martijn J."/>
            <person name="Lind A.E."/>
            <person name="van Eijk R."/>
            <person name="Schleper C."/>
            <person name="Guy L."/>
            <person name="Ettema T.J."/>
        </authorList>
    </citation>
    <scope>NUCLEOTIDE SEQUENCE</scope>
</reference>
<dbReference type="AlphaFoldDB" id="A0A0F9W8W3"/>
<gene>
    <name evidence="2" type="ORF">LCGC14_0046880</name>
</gene>
<evidence type="ECO:0000313" key="2">
    <source>
        <dbReference type="EMBL" id="KKO08748.1"/>
    </source>
</evidence>
<protein>
    <submittedName>
        <fullName evidence="2">Uncharacterized protein</fullName>
    </submittedName>
</protein>
<proteinExistence type="predicted"/>
<evidence type="ECO:0000256" key="1">
    <source>
        <dbReference type="SAM" id="MobiDB-lite"/>
    </source>
</evidence>
<name>A0A0F9W8W3_9ZZZZ</name>
<feature type="compositionally biased region" description="Gly residues" evidence="1">
    <location>
        <begin position="13"/>
        <end position="22"/>
    </location>
</feature>
<dbReference type="EMBL" id="LAZR01000009">
    <property type="protein sequence ID" value="KKO08748.1"/>
    <property type="molecule type" value="Genomic_DNA"/>
</dbReference>
<feature type="non-terminal residue" evidence="2">
    <location>
        <position position="22"/>
    </location>
</feature>
<feature type="region of interest" description="Disordered" evidence="1">
    <location>
        <begin position="1"/>
        <end position="22"/>
    </location>
</feature>